<dbReference type="PANTHER" id="PTHR43228">
    <property type="entry name" value="TWO-COMPONENT RESPONSE REGULATOR"/>
    <property type="match status" value="1"/>
</dbReference>
<dbReference type="Gene3D" id="3.40.50.2300">
    <property type="match status" value="1"/>
</dbReference>
<comment type="caution">
    <text evidence="1">Lacks conserved residue(s) required for the propagation of feature annotation.</text>
</comment>
<name>A0A9J5WSV5_SOLCO</name>
<dbReference type="EMBL" id="JACXVP010000011">
    <property type="protein sequence ID" value="KAG5578359.1"/>
    <property type="molecule type" value="Genomic_DNA"/>
</dbReference>
<dbReference type="InterPro" id="IPR052048">
    <property type="entry name" value="ST_Response_Regulator"/>
</dbReference>
<feature type="domain" description="Response regulatory" evidence="2">
    <location>
        <begin position="1"/>
        <end position="64"/>
    </location>
</feature>
<gene>
    <name evidence="3" type="ORF">H5410_058493</name>
</gene>
<reference evidence="3 4" key="1">
    <citation type="submission" date="2020-09" db="EMBL/GenBank/DDBJ databases">
        <title>De no assembly of potato wild relative species, Solanum commersonii.</title>
        <authorList>
            <person name="Cho K."/>
        </authorList>
    </citation>
    <scope>NUCLEOTIDE SEQUENCE [LARGE SCALE GENOMIC DNA]</scope>
    <source>
        <strain evidence="3">LZ3.2</strain>
        <tissue evidence="3">Leaf</tissue>
    </source>
</reference>
<protein>
    <recommendedName>
        <fullName evidence="2">Response regulatory domain-containing protein</fullName>
    </recommendedName>
</protein>
<proteinExistence type="predicted"/>
<dbReference type="InterPro" id="IPR001789">
    <property type="entry name" value="Sig_transdc_resp-reg_receiver"/>
</dbReference>
<dbReference type="OrthoDB" id="21225at2759"/>
<dbReference type="Proteomes" id="UP000824120">
    <property type="component" value="Chromosome 11"/>
</dbReference>
<dbReference type="InterPro" id="IPR011006">
    <property type="entry name" value="CheY-like_superfamily"/>
</dbReference>
<dbReference type="AlphaFoldDB" id="A0A9J5WSV5"/>
<sequence>MPIMDGIEATKKLRLMGITTMIVGITTPDDSEEYCKKIMKVGLDECYEKPLTKEILQSLVGKISSKV</sequence>
<dbReference type="GO" id="GO:0000160">
    <property type="term" value="P:phosphorelay signal transduction system"/>
    <property type="evidence" value="ECO:0007669"/>
    <property type="project" value="InterPro"/>
</dbReference>
<evidence type="ECO:0000313" key="4">
    <source>
        <dbReference type="Proteomes" id="UP000824120"/>
    </source>
</evidence>
<dbReference type="PANTHER" id="PTHR43228:SF23">
    <property type="entry name" value="TWO-COMPONENT RESPONSE REGULATOR ARR22-LIKE"/>
    <property type="match status" value="1"/>
</dbReference>
<evidence type="ECO:0000256" key="1">
    <source>
        <dbReference type="PROSITE-ProRule" id="PRU00169"/>
    </source>
</evidence>
<dbReference type="SUPFAM" id="SSF52172">
    <property type="entry name" value="CheY-like"/>
    <property type="match status" value="1"/>
</dbReference>
<accession>A0A9J5WSV5</accession>
<evidence type="ECO:0000259" key="2">
    <source>
        <dbReference type="PROSITE" id="PS50110"/>
    </source>
</evidence>
<organism evidence="3 4">
    <name type="scientific">Solanum commersonii</name>
    <name type="common">Commerson's wild potato</name>
    <name type="synonym">Commerson's nightshade</name>
    <dbReference type="NCBI Taxonomy" id="4109"/>
    <lineage>
        <taxon>Eukaryota</taxon>
        <taxon>Viridiplantae</taxon>
        <taxon>Streptophyta</taxon>
        <taxon>Embryophyta</taxon>
        <taxon>Tracheophyta</taxon>
        <taxon>Spermatophyta</taxon>
        <taxon>Magnoliopsida</taxon>
        <taxon>eudicotyledons</taxon>
        <taxon>Gunneridae</taxon>
        <taxon>Pentapetalae</taxon>
        <taxon>asterids</taxon>
        <taxon>lamiids</taxon>
        <taxon>Solanales</taxon>
        <taxon>Solanaceae</taxon>
        <taxon>Solanoideae</taxon>
        <taxon>Solaneae</taxon>
        <taxon>Solanum</taxon>
    </lineage>
</organism>
<evidence type="ECO:0000313" key="3">
    <source>
        <dbReference type="EMBL" id="KAG5578359.1"/>
    </source>
</evidence>
<dbReference type="PROSITE" id="PS50110">
    <property type="entry name" value="RESPONSE_REGULATORY"/>
    <property type="match status" value="1"/>
</dbReference>
<comment type="caution">
    <text evidence="3">The sequence shown here is derived from an EMBL/GenBank/DDBJ whole genome shotgun (WGS) entry which is preliminary data.</text>
</comment>
<keyword evidence="4" id="KW-1185">Reference proteome</keyword>